<keyword evidence="1" id="KW-0812">Transmembrane</keyword>
<dbReference type="RefSeq" id="WP_114593469.1">
    <property type="nucleotide sequence ID" value="NZ_CAXIBR010000148.1"/>
</dbReference>
<reference evidence="2 3" key="1">
    <citation type="submission" date="2018-09" db="EMBL/GenBank/DDBJ databases">
        <title>Complete genome sequence of Euzebya sp. DY32-46 isolated from seawater of Pacific Ocean.</title>
        <authorList>
            <person name="Xu L."/>
            <person name="Wu Y.-H."/>
            <person name="Xu X.-W."/>
        </authorList>
    </citation>
    <scope>NUCLEOTIDE SEQUENCE [LARGE SCALE GENOMIC DNA]</scope>
    <source>
        <strain evidence="2 3">DY32-46</strain>
    </source>
</reference>
<name>A0A346Y467_9ACTN</name>
<evidence type="ECO:0000313" key="2">
    <source>
        <dbReference type="EMBL" id="AXV09264.1"/>
    </source>
</evidence>
<evidence type="ECO:0000256" key="1">
    <source>
        <dbReference type="SAM" id="Phobius"/>
    </source>
</evidence>
<feature type="transmembrane region" description="Helical" evidence="1">
    <location>
        <begin position="35"/>
        <end position="54"/>
    </location>
</feature>
<keyword evidence="1" id="KW-0472">Membrane</keyword>
<accession>A0A346Y467</accession>
<feature type="transmembrane region" description="Helical" evidence="1">
    <location>
        <begin position="12"/>
        <end position="29"/>
    </location>
</feature>
<dbReference type="KEGG" id="euz:DVS28_a4603"/>
<proteinExistence type="predicted"/>
<organism evidence="2 3">
    <name type="scientific">Euzebya pacifica</name>
    <dbReference type="NCBI Taxonomy" id="1608957"/>
    <lineage>
        <taxon>Bacteria</taxon>
        <taxon>Bacillati</taxon>
        <taxon>Actinomycetota</taxon>
        <taxon>Nitriliruptoria</taxon>
        <taxon>Euzebyales</taxon>
    </lineage>
</organism>
<dbReference type="Proteomes" id="UP000264006">
    <property type="component" value="Chromosome"/>
</dbReference>
<evidence type="ECO:0000313" key="3">
    <source>
        <dbReference type="Proteomes" id="UP000264006"/>
    </source>
</evidence>
<dbReference type="OrthoDB" id="9845206at2"/>
<dbReference type="AlphaFoldDB" id="A0A346Y467"/>
<keyword evidence="3" id="KW-1185">Reference proteome</keyword>
<gene>
    <name evidence="2" type="ORF">DVS28_a4603</name>
</gene>
<sequence>MAAIPAEPTSPVIANLVVLAGFVAIFSTFVTDSPFSWIVGAIMVVAGGIWAGFVGNGTVDEAVVPDTAGTHVDASEGQTNGGAA</sequence>
<dbReference type="EMBL" id="CP031165">
    <property type="protein sequence ID" value="AXV09264.1"/>
    <property type="molecule type" value="Genomic_DNA"/>
</dbReference>
<protein>
    <submittedName>
        <fullName evidence="2">Uncharacterized protein</fullName>
    </submittedName>
</protein>
<keyword evidence="1" id="KW-1133">Transmembrane helix</keyword>